<organism evidence="2 3">
    <name type="scientific">Colletotrichum incanum</name>
    <name type="common">Soybean anthracnose fungus</name>
    <dbReference type="NCBI Taxonomy" id="1573173"/>
    <lineage>
        <taxon>Eukaryota</taxon>
        <taxon>Fungi</taxon>
        <taxon>Dikarya</taxon>
        <taxon>Ascomycota</taxon>
        <taxon>Pezizomycotina</taxon>
        <taxon>Sordariomycetes</taxon>
        <taxon>Hypocreomycetidae</taxon>
        <taxon>Glomerellales</taxon>
        <taxon>Glomerellaceae</taxon>
        <taxon>Colletotrichum</taxon>
        <taxon>Colletotrichum spaethianum species complex</taxon>
    </lineage>
</organism>
<dbReference type="GO" id="GO:0003964">
    <property type="term" value="F:RNA-directed DNA polymerase activity"/>
    <property type="evidence" value="ECO:0007669"/>
    <property type="project" value="UniProtKB-KW"/>
</dbReference>
<name>A0A161VZ45_COLIC</name>
<keyword evidence="2" id="KW-0695">RNA-directed DNA polymerase</keyword>
<proteinExistence type="predicted"/>
<evidence type="ECO:0000256" key="1">
    <source>
        <dbReference type="SAM" id="MobiDB-lite"/>
    </source>
</evidence>
<feature type="region of interest" description="Disordered" evidence="1">
    <location>
        <begin position="58"/>
        <end position="85"/>
    </location>
</feature>
<gene>
    <name evidence="2" type="ORF">CI238_10850</name>
</gene>
<dbReference type="Proteomes" id="UP000076584">
    <property type="component" value="Unassembled WGS sequence"/>
</dbReference>
<evidence type="ECO:0000313" key="3">
    <source>
        <dbReference type="Proteomes" id="UP000076584"/>
    </source>
</evidence>
<evidence type="ECO:0000313" key="2">
    <source>
        <dbReference type="EMBL" id="KZL88080.1"/>
    </source>
</evidence>
<feature type="compositionally biased region" description="Basic residues" evidence="1">
    <location>
        <begin position="169"/>
        <end position="184"/>
    </location>
</feature>
<feature type="compositionally biased region" description="Polar residues" evidence="1">
    <location>
        <begin position="62"/>
        <end position="74"/>
    </location>
</feature>
<dbReference type="AlphaFoldDB" id="A0A161VZ45"/>
<keyword evidence="2" id="KW-0548">Nucleotidyltransferase</keyword>
<dbReference type="EMBL" id="LFIW01000088">
    <property type="protein sequence ID" value="KZL88080.1"/>
    <property type="molecule type" value="Genomic_DNA"/>
</dbReference>
<accession>A0A161VZ45</accession>
<keyword evidence="2" id="KW-0808">Transferase</keyword>
<reference evidence="2 3" key="1">
    <citation type="submission" date="2015-06" db="EMBL/GenBank/DDBJ databases">
        <title>Survival trade-offs in plant roots during colonization by closely related pathogenic and mutualistic fungi.</title>
        <authorList>
            <person name="Hacquard S."/>
            <person name="Kracher B."/>
            <person name="Hiruma K."/>
            <person name="Weinman A."/>
            <person name="Muench P."/>
            <person name="Garrido Oter R."/>
            <person name="Ver Loren van Themaat E."/>
            <person name="Dallerey J.-F."/>
            <person name="Damm U."/>
            <person name="Henrissat B."/>
            <person name="Lespinet O."/>
            <person name="Thon M."/>
            <person name="Kemen E."/>
            <person name="McHardy A.C."/>
            <person name="Schulze-Lefert P."/>
            <person name="O'Connell R.J."/>
        </authorList>
    </citation>
    <scope>NUCLEOTIDE SEQUENCE [LARGE SCALE GENOMIC DNA]</scope>
    <source>
        <strain evidence="2 3">MAFF 238704</strain>
    </source>
</reference>
<comment type="caution">
    <text evidence="2">The sequence shown here is derived from an EMBL/GenBank/DDBJ whole genome shotgun (WGS) entry which is preliminary data.</text>
</comment>
<sequence>MAQQAQFPMQNDIPPLEWCLWSVDATQQWLPKALPCYLPPLKYCNDYQPAFSYYHQSPPPAVSSTQLRSSNQPETPRHRESQDLENSTIEFSPSKYFYLAEDERFILEARLRKEPWKVIRASYMKRFPGKRHTVQNALNMKLDRLKKKYSEVRQILNERISTTKTGHPTTKRGRPVTRKKRRAARASWAEDDTPAGENRDKGAQQLSCEDAIEAGQKLLDFLGQPGNDGLAFGGDCIALLRIVGLLDRPNPQ</sequence>
<protein>
    <submittedName>
        <fullName evidence="2">Reverse transcriptase and rnase h</fullName>
    </submittedName>
</protein>
<keyword evidence="3" id="KW-1185">Reference proteome</keyword>
<feature type="region of interest" description="Disordered" evidence="1">
    <location>
        <begin position="163"/>
        <end position="204"/>
    </location>
</feature>